<organism evidence="2 3">
    <name type="scientific">Pelagibaculum spongiae</name>
    <dbReference type="NCBI Taxonomy" id="2080658"/>
    <lineage>
        <taxon>Bacteria</taxon>
        <taxon>Pseudomonadati</taxon>
        <taxon>Pseudomonadota</taxon>
        <taxon>Gammaproteobacteria</taxon>
        <taxon>Oceanospirillales</taxon>
        <taxon>Pelagibaculum</taxon>
    </lineage>
</organism>
<dbReference type="PANTHER" id="PTHR19328:SF75">
    <property type="entry name" value="ALDOSE SUGAR DEHYDROGENASE YLII"/>
    <property type="match status" value="1"/>
</dbReference>
<keyword evidence="3" id="KW-1185">Reference proteome</keyword>
<dbReference type="Pfam" id="PF07995">
    <property type="entry name" value="GSDH"/>
    <property type="match status" value="1"/>
</dbReference>
<name>A0A2V1H2K2_9GAMM</name>
<dbReference type="InterPro" id="IPR011042">
    <property type="entry name" value="6-blade_b-propeller_TolB-like"/>
</dbReference>
<proteinExistence type="predicted"/>
<dbReference type="Gene3D" id="2.120.10.30">
    <property type="entry name" value="TolB, C-terminal domain"/>
    <property type="match status" value="1"/>
</dbReference>
<evidence type="ECO:0000313" key="3">
    <source>
        <dbReference type="Proteomes" id="UP000244906"/>
    </source>
</evidence>
<dbReference type="EMBL" id="QDDL01000002">
    <property type="protein sequence ID" value="PVZ70682.1"/>
    <property type="molecule type" value="Genomic_DNA"/>
</dbReference>
<evidence type="ECO:0000259" key="1">
    <source>
        <dbReference type="Pfam" id="PF07995"/>
    </source>
</evidence>
<dbReference type="InterPro" id="IPR011041">
    <property type="entry name" value="Quinoprot_gluc/sorb_DH_b-prop"/>
</dbReference>
<dbReference type="SUPFAM" id="SSF50952">
    <property type="entry name" value="Soluble quinoprotein glucose dehydrogenase"/>
    <property type="match status" value="1"/>
</dbReference>
<dbReference type="PANTHER" id="PTHR19328">
    <property type="entry name" value="HEDGEHOG-INTERACTING PROTEIN"/>
    <property type="match status" value="1"/>
</dbReference>
<sequence length="364" mass="40301">MATESPASFSSQLLTAEQAELQVQALAFSVEQITDQLDRPWSLAELPNGQLLVSERSGQLRIVDGDKISAPIANIPPVYFAGQGGLLDVKLHPQFLRNRWVYLSFAHGTKNDNALRVIRGQLRDNQLVNQQVIFTASSKDTPVHYAGRIAFLPDNTLLVTVGEGFDYREAAQKKDSLLGKIVRVRDDGSIPENNPFVAEANSNKAIFSLGHRNPQGLVYDQQRNIIYSNEHGPAGGDEINIIQAGNNYGWPVITYGRDYSGAIISPYKEYPGMQQPFIDWTPSIAPSSLAVYYGKMFPQMNGDLLTTTLKSHELRWVKMDGNQPVQQISLLAELDERLRHVEIASDGAILLLTDSGKLLKLTAK</sequence>
<reference evidence="2 3" key="1">
    <citation type="submission" date="2018-04" db="EMBL/GenBank/DDBJ databases">
        <title>Thalassorhabdus spongiae gen. nov., sp. nov., isolated from a marine sponge in South-West Iceland.</title>
        <authorList>
            <person name="Knobloch S."/>
            <person name="Daussin A."/>
            <person name="Johannsson R."/>
            <person name="Marteinsson V.T."/>
        </authorList>
    </citation>
    <scope>NUCLEOTIDE SEQUENCE [LARGE SCALE GENOMIC DNA]</scope>
    <source>
        <strain evidence="2 3">Hp12</strain>
    </source>
</reference>
<accession>A0A2V1H2K2</accession>
<gene>
    <name evidence="2" type="ORF">DC094_07080</name>
</gene>
<evidence type="ECO:0000313" key="2">
    <source>
        <dbReference type="EMBL" id="PVZ70682.1"/>
    </source>
</evidence>
<protein>
    <submittedName>
        <fullName evidence="2">Glucose dehydrogenase</fullName>
    </submittedName>
</protein>
<feature type="domain" description="Glucose/Sorbosone dehydrogenase" evidence="1">
    <location>
        <begin position="37"/>
        <end position="359"/>
    </location>
</feature>
<dbReference type="OrthoDB" id="9770043at2"/>
<dbReference type="InterPro" id="IPR012938">
    <property type="entry name" value="Glc/Sorbosone_DH"/>
</dbReference>
<comment type="caution">
    <text evidence="2">The sequence shown here is derived from an EMBL/GenBank/DDBJ whole genome shotgun (WGS) entry which is preliminary data.</text>
</comment>
<dbReference type="AlphaFoldDB" id="A0A2V1H2K2"/>
<dbReference type="Proteomes" id="UP000244906">
    <property type="component" value="Unassembled WGS sequence"/>
</dbReference>